<evidence type="ECO:0000256" key="5">
    <source>
        <dbReference type="ARBA" id="ARBA00022525"/>
    </source>
</evidence>
<dbReference type="InterPro" id="IPR010930">
    <property type="entry name" value="Flg_bb/hook_C_dom"/>
</dbReference>
<proteinExistence type="inferred from homology"/>
<evidence type="ECO:0000256" key="2">
    <source>
        <dbReference type="ARBA" id="ARBA00004613"/>
    </source>
</evidence>
<keyword evidence="11" id="KW-0966">Cell projection</keyword>
<evidence type="ECO:0000313" key="12">
    <source>
        <dbReference type="Proteomes" id="UP000250918"/>
    </source>
</evidence>
<dbReference type="PRINTS" id="PR01005">
    <property type="entry name" value="FLGHOOKAP1"/>
</dbReference>
<dbReference type="AlphaFoldDB" id="A0A855X432"/>
<reference evidence="11 12" key="1">
    <citation type="journal article" date="2018" name="ISME J.">
        <title>A methanotrophic archaeon couples anaerobic oxidation of methane to Fe(III) reduction.</title>
        <authorList>
            <person name="Cai C."/>
            <person name="Leu A.O."/>
            <person name="Xie G.J."/>
            <person name="Guo J."/>
            <person name="Feng Y."/>
            <person name="Zhao J.X."/>
            <person name="Tyson G.W."/>
            <person name="Yuan Z."/>
            <person name="Hu S."/>
        </authorList>
    </citation>
    <scope>NUCLEOTIDE SEQUENCE [LARGE SCALE GENOMIC DNA]</scope>
    <source>
        <strain evidence="11">FeB_12</strain>
    </source>
</reference>
<sequence length="465" mass="50993">MPGLFQGLEVGKRALLSHQLWLQTLGHNIANVNTPGYSRQRVTVTASRPEDLSYGSIGTGIQTEDIRHARDIFLSQQYQQASKSLGQWNYKQKTMSQIESIVNEPQDTSLNDLMNQFWDAWSELSTGDATSSSNRVNVLARANELVNGIHVLASRLNSLRDSIDKDLGNFTDQINQITSDIANLNKQIRAAELGASPANDLRDARDLLVDQLSDLIDVNAHETSDGTMLVSMGAMVLVDGADQLKLGVQVVNDGGTATHKLVWEGTSVQLKNLNGQMAGLLESRDKIIPDYIEQLNTLTRTLVEQVNSMHSSGYATDGSTGIDFFDPNFTDAATVRINNIIQTDPEKIVASDNASENNLKIALAMSDLRYKTVLGGNTMTMNDFYTSLVGKLGIQSHEAESFSGNFELMVQQVDNMRQSVQGVSLDEEMANMIKYQHAYDAAARVITTMDQALDTLINGMGVVGR</sequence>
<comment type="subcellular location">
    <subcellularLocation>
        <location evidence="1 7">Bacterial flagellum</location>
    </subcellularLocation>
    <subcellularLocation>
        <location evidence="2 7">Secreted</location>
    </subcellularLocation>
</comment>
<dbReference type="GO" id="GO:0009424">
    <property type="term" value="C:bacterial-type flagellum hook"/>
    <property type="evidence" value="ECO:0007669"/>
    <property type="project" value="UniProtKB-UniRule"/>
</dbReference>
<keyword evidence="6 7" id="KW-0975">Bacterial flagellum</keyword>
<dbReference type="PANTHER" id="PTHR30033">
    <property type="entry name" value="FLAGELLAR HOOK-ASSOCIATED PROTEIN 1"/>
    <property type="match status" value="1"/>
</dbReference>
<dbReference type="Proteomes" id="UP000250918">
    <property type="component" value="Unassembled WGS sequence"/>
</dbReference>
<dbReference type="PANTHER" id="PTHR30033:SF1">
    <property type="entry name" value="FLAGELLAR HOOK-ASSOCIATED PROTEIN 1"/>
    <property type="match status" value="1"/>
</dbReference>
<protein>
    <recommendedName>
        <fullName evidence="4 7">Flagellar hook-associated protein 1</fullName>
        <shortName evidence="7">HAP1</shortName>
    </recommendedName>
</protein>
<feature type="domain" description="Flagellar hook-associated protein FlgK helical" evidence="10">
    <location>
        <begin position="95"/>
        <end position="325"/>
    </location>
</feature>
<keyword evidence="11" id="KW-0969">Cilium</keyword>
<keyword evidence="11" id="KW-0282">Flagellum</keyword>
<dbReference type="Pfam" id="PF06429">
    <property type="entry name" value="Flg_bbr_C"/>
    <property type="match status" value="1"/>
</dbReference>
<dbReference type="EMBL" id="PQAP01000138">
    <property type="protein sequence ID" value="PWB70669.1"/>
    <property type="molecule type" value="Genomic_DNA"/>
</dbReference>
<evidence type="ECO:0000256" key="7">
    <source>
        <dbReference type="RuleBase" id="RU362065"/>
    </source>
</evidence>
<evidence type="ECO:0000256" key="4">
    <source>
        <dbReference type="ARBA" id="ARBA00016244"/>
    </source>
</evidence>
<evidence type="ECO:0000256" key="6">
    <source>
        <dbReference type="ARBA" id="ARBA00023143"/>
    </source>
</evidence>
<evidence type="ECO:0000256" key="1">
    <source>
        <dbReference type="ARBA" id="ARBA00004365"/>
    </source>
</evidence>
<comment type="caution">
    <text evidence="11">The sequence shown here is derived from an EMBL/GenBank/DDBJ whole genome shotgun (WGS) entry which is preliminary data.</text>
</comment>
<comment type="similarity">
    <text evidence="3 7">Belongs to the flagella basal body rod proteins family.</text>
</comment>
<accession>A0A855X432</accession>
<dbReference type="GO" id="GO:0005576">
    <property type="term" value="C:extracellular region"/>
    <property type="evidence" value="ECO:0007669"/>
    <property type="project" value="UniProtKB-SubCell"/>
</dbReference>
<evidence type="ECO:0000256" key="8">
    <source>
        <dbReference type="SAM" id="Coils"/>
    </source>
</evidence>
<dbReference type="InterPro" id="IPR053927">
    <property type="entry name" value="FlgK_helical"/>
</dbReference>
<name>A0A855X432_9BACT</name>
<dbReference type="GO" id="GO:0005198">
    <property type="term" value="F:structural molecule activity"/>
    <property type="evidence" value="ECO:0007669"/>
    <property type="project" value="UniProtKB-UniRule"/>
</dbReference>
<evidence type="ECO:0000313" key="11">
    <source>
        <dbReference type="EMBL" id="PWB70669.1"/>
    </source>
</evidence>
<feature type="coiled-coil region" evidence="8">
    <location>
        <begin position="167"/>
        <end position="194"/>
    </location>
</feature>
<evidence type="ECO:0000259" key="10">
    <source>
        <dbReference type="Pfam" id="PF22638"/>
    </source>
</evidence>
<keyword evidence="8" id="KW-0175">Coiled coil</keyword>
<dbReference type="SUPFAM" id="SSF64518">
    <property type="entry name" value="Phase 1 flagellin"/>
    <property type="match status" value="1"/>
</dbReference>
<evidence type="ECO:0000259" key="9">
    <source>
        <dbReference type="Pfam" id="PF06429"/>
    </source>
</evidence>
<dbReference type="GO" id="GO:0044780">
    <property type="term" value="P:bacterial-type flagellum assembly"/>
    <property type="evidence" value="ECO:0007669"/>
    <property type="project" value="InterPro"/>
</dbReference>
<keyword evidence="5 7" id="KW-0964">Secreted</keyword>
<feature type="domain" description="Flagellar basal-body/hook protein C-terminal" evidence="9">
    <location>
        <begin position="422"/>
        <end position="458"/>
    </location>
</feature>
<gene>
    <name evidence="7" type="primary">flgK</name>
    <name evidence="11" type="ORF">C3F09_08815</name>
</gene>
<evidence type="ECO:0000256" key="3">
    <source>
        <dbReference type="ARBA" id="ARBA00009677"/>
    </source>
</evidence>
<dbReference type="InterPro" id="IPR002371">
    <property type="entry name" value="FlgK"/>
</dbReference>
<dbReference type="NCBIfam" id="TIGR02492">
    <property type="entry name" value="flgK_ends"/>
    <property type="match status" value="1"/>
</dbReference>
<organism evidence="11 12">
    <name type="scientific">candidate division GN15 bacterium</name>
    <dbReference type="NCBI Taxonomy" id="2072418"/>
    <lineage>
        <taxon>Bacteria</taxon>
        <taxon>candidate division GN15</taxon>
    </lineage>
</organism>
<dbReference type="Pfam" id="PF22638">
    <property type="entry name" value="FlgK_D1"/>
    <property type="match status" value="1"/>
</dbReference>